<protein>
    <submittedName>
        <fullName evidence="1">Uncharacterized protein</fullName>
    </submittedName>
</protein>
<organism evidence="1 2">
    <name type="scientific">Peronospora matthiolae</name>
    <dbReference type="NCBI Taxonomy" id="2874970"/>
    <lineage>
        <taxon>Eukaryota</taxon>
        <taxon>Sar</taxon>
        <taxon>Stramenopiles</taxon>
        <taxon>Oomycota</taxon>
        <taxon>Peronosporomycetes</taxon>
        <taxon>Peronosporales</taxon>
        <taxon>Peronosporaceae</taxon>
        <taxon>Peronospora</taxon>
    </lineage>
</organism>
<evidence type="ECO:0000313" key="2">
    <source>
        <dbReference type="Proteomes" id="UP001162060"/>
    </source>
</evidence>
<gene>
    <name evidence="1" type="ORF">PM001_LOCUS18489</name>
</gene>
<reference evidence="1" key="1">
    <citation type="submission" date="2024-01" db="EMBL/GenBank/DDBJ databases">
        <authorList>
            <person name="Webb A."/>
        </authorList>
    </citation>
    <scope>NUCLEOTIDE SEQUENCE</scope>
    <source>
        <strain evidence="1">Pm1</strain>
    </source>
</reference>
<dbReference type="EMBL" id="CAKLBY020000194">
    <property type="protein sequence ID" value="CAK7933339.1"/>
    <property type="molecule type" value="Genomic_DNA"/>
</dbReference>
<name>A0AAV1UFF6_9STRA</name>
<dbReference type="AlphaFoldDB" id="A0AAV1UFF6"/>
<proteinExistence type="predicted"/>
<evidence type="ECO:0000313" key="1">
    <source>
        <dbReference type="EMBL" id="CAK7933339.1"/>
    </source>
</evidence>
<accession>A0AAV1UFF6</accession>
<comment type="caution">
    <text evidence="1">The sequence shown here is derived from an EMBL/GenBank/DDBJ whole genome shotgun (WGS) entry which is preliminary data.</text>
</comment>
<sequence>MLRVKLPTSIQIHERPGQVVFKLADRQPRRVPRREVSLPYTFDGFRSNNNFLVIEINNEFDCILGMPYVARCKPQIDWLSISVRRRSQFDVSEVFAHRLVSPRDWPNVTVVDRASTTPAVHRVSDGPLSAACFVPLRTSDNISLLKSEESDVDGQWLPRNDDADEQWLPREDDTVEHRFPHEREVVEHEKVFPPTPILVVQRLPQGQDVAEQGLATECDVDGQDSRVRT</sequence>
<dbReference type="Proteomes" id="UP001162060">
    <property type="component" value="Unassembled WGS sequence"/>
</dbReference>